<name>A0A254PY03_9BURK</name>
<comment type="caution">
    <text evidence="1">The sequence shown here is derived from an EMBL/GenBank/DDBJ whole genome shotgun (WGS) entry which is preliminary data.</text>
</comment>
<accession>A0A254PY03</accession>
<dbReference type="EMBL" id="NGUO01000010">
    <property type="protein sequence ID" value="OWS71470.1"/>
    <property type="molecule type" value="Genomic_DNA"/>
</dbReference>
<gene>
    <name evidence="1" type="ORF">CBI30_06940</name>
</gene>
<proteinExistence type="predicted"/>
<dbReference type="AlphaFoldDB" id="A0A254PY03"/>
<evidence type="ECO:0000313" key="2">
    <source>
        <dbReference type="Proteomes" id="UP000198104"/>
    </source>
</evidence>
<protein>
    <submittedName>
        <fullName evidence="1">Uncharacterized protein</fullName>
    </submittedName>
</protein>
<keyword evidence="2" id="KW-1185">Reference proteome</keyword>
<evidence type="ECO:0000313" key="1">
    <source>
        <dbReference type="EMBL" id="OWS71470.1"/>
    </source>
</evidence>
<organism evidence="1 2">
    <name type="scientific">Polynucleobacter aenigmaticus</name>
    <dbReference type="NCBI Taxonomy" id="1743164"/>
    <lineage>
        <taxon>Bacteria</taxon>
        <taxon>Pseudomonadati</taxon>
        <taxon>Pseudomonadota</taxon>
        <taxon>Betaproteobacteria</taxon>
        <taxon>Burkholderiales</taxon>
        <taxon>Burkholderiaceae</taxon>
        <taxon>Polynucleobacter</taxon>
    </lineage>
</organism>
<sequence length="104" mass="11741">MTVQKELVQVTGNRPKCAEKLVIKTTLLHANEQAAFKQLLKHPSLRLNELSEASMALVLRRALTLLTVHHAAIGNNQEKIEIERDCLFRLSRSGSAYRSSGYRK</sequence>
<reference evidence="1 2" key="1">
    <citation type="submission" date="2017-05" db="EMBL/GenBank/DDBJ databases">
        <title>Polynucleobacter sp. MWH-K35W1 isolated from the permanently anoxic monimolimnion of a meromictic lake.</title>
        <authorList>
            <person name="Hahn M.W."/>
        </authorList>
    </citation>
    <scope>NUCLEOTIDE SEQUENCE [LARGE SCALE GENOMIC DNA]</scope>
    <source>
        <strain evidence="1 2">MWH-K35W1</strain>
    </source>
</reference>
<dbReference type="RefSeq" id="WP_088527587.1">
    <property type="nucleotide sequence ID" value="NZ_NGUO01000010.1"/>
</dbReference>
<dbReference type="Proteomes" id="UP000198104">
    <property type="component" value="Unassembled WGS sequence"/>
</dbReference>